<dbReference type="EMBL" id="PPQW01000007">
    <property type="protein sequence ID" value="PNZ68947.1"/>
    <property type="molecule type" value="Genomic_DNA"/>
</dbReference>
<organism evidence="5 6">
    <name type="scientific">Staphylococcus auricularis</name>
    <dbReference type="NCBI Taxonomy" id="29379"/>
    <lineage>
        <taxon>Bacteria</taxon>
        <taxon>Bacillati</taxon>
        <taxon>Bacillota</taxon>
        <taxon>Bacilli</taxon>
        <taxon>Bacillales</taxon>
        <taxon>Staphylococcaceae</taxon>
        <taxon>Staphylococcus</taxon>
    </lineage>
</organism>
<comment type="caution">
    <text evidence="5">The sequence shown here is derived from an EMBL/GenBank/DDBJ whole genome shotgun (WGS) entry which is preliminary data.</text>
</comment>
<name>A0AAP8PQI7_9STAP</name>
<dbReference type="RefSeq" id="WP_059106773.1">
    <property type="nucleotide sequence ID" value="NZ_AP024589.1"/>
</dbReference>
<dbReference type="InterPro" id="IPR034829">
    <property type="entry name" value="DnaD-like_sf"/>
</dbReference>
<feature type="domain" description="DnaD N-terminal" evidence="4">
    <location>
        <begin position="15"/>
        <end position="109"/>
    </location>
</feature>
<evidence type="ECO:0000256" key="1">
    <source>
        <dbReference type="ARBA" id="ARBA00093462"/>
    </source>
</evidence>
<dbReference type="Gene3D" id="1.10.10.630">
    <property type="entry name" value="DnaD domain-like"/>
    <property type="match status" value="1"/>
</dbReference>
<dbReference type="NCBIfam" id="TIGR01446">
    <property type="entry name" value="DnaD_dom"/>
    <property type="match status" value="1"/>
</dbReference>
<dbReference type="GeneID" id="64982244"/>
<dbReference type="InterPro" id="IPR036388">
    <property type="entry name" value="WH-like_DNA-bd_sf"/>
</dbReference>
<dbReference type="PANTHER" id="PTHR37293">
    <property type="entry name" value="PHAGE REPLICATION PROTEIN-RELATED"/>
    <property type="match status" value="1"/>
</dbReference>
<dbReference type="SUPFAM" id="SSF158499">
    <property type="entry name" value="DnaD domain-like"/>
    <property type="match status" value="1"/>
</dbReference>
<gene>
    <name evidence="5" type="ORF">CD158_02005</name>
</gene>
<protein>
    <submittedName>
        <fullName evidence="5">DnaD domain protein</fullName>
    </submittedName>
</protein>
<evidence type="ECO:0000313" key="5">
    <source>
        <dbReference type="EMBL" id="PNZ68947.1"/>
    </source>
</evidence>
<dbReference type="PANTHER" id="PTHR37293:SF6">
    <property type="entry name" value="DNA REPLICATION PROTEIN DNAD"/>
    <property type="match status" value="1"/>
</dbReference>
<proteinExistence type="inferred from homology"/>
<dbReference type="InterPro" id="IPR006343">
    <property type="entry name" value="DnaB/C_C"/>
</dbReference>
<comment type="similarity">
    <text evidence="1">Belongs to the DnaB/DnaD family.</text>
</comment>
<dbReference type="Pfam" id="PF21984">
    <property type="entry name" value="DnaD_N"/>
    <property type="match status" value="1"/>
</dbReference>
<evidence type="ECO:0000259" key="4">
    <source>
        <dbReference type="Pfam" id="PF21984"/>
    </source>
</evidence>
<dbReference type="InterPro" id="IPR053843">
    <property type="entry name" value="DnaD_N"/>
</dbReference>
<dbReference type="InterPro" id="IPR053162">
    <property type="entry name" value="DnaD"/>
</dbReference>
<dbReference type="Pfam" id="PF07261">
    <property type="entry name" value="DnaB_2"/>
    <property type="match status" value="1"/>
</dbReference>
<feature type="domain" description="DnaB/C C-terminal" evidence="3">
    <location>
        <begin position="126"/>
        <end position="196"/>
    </location>
</feature>
<dbReference type="Gene3D" id="1.10.10.10">
    <property type="entry name" value="Winged helix-like DNA-binding domain superfamily/Winged helix DNA-binding domain"/>
    <property type="match status" value="1"/>
</dbReference>
<reference evidence="5 6" key="1">
    <citation type="submission" date="2017-08" db="EMBL/GenBank/DDBJ databases">
        <title>Draft genome sequences of 64 type strains of genus Staph aureus.</title>
        <authorList>
            <person name="Cole K."/>
            <person name="Golubchik T."/>
            <person name="Russell J."/>
            <person name="Foster D."/>
            <person name="Llewelyn M."/>
            <person name="Wilson D."/>
            <person name="Crook D."/>
            <person name="Paul J."/>
        </authorList>
    </citation>
    <scope>NUCLEOTIDE SEQUENCE [LARGE SCALE GENOMIC DNA]</scope>
    <source>
        <strain evidence="5 6">NCTC 12101</strain>
    </source>
</reference>
<evidence type="ECO:0000256" key="2">
    <source>
        <dbReference type="SAM" id="MobiDB-lite"/>
    </source>
</evidence>
<evidence type="ECO:0000313" key="6">
    <source>
        <dbReference type="Proteomes" id="UP000242470"/>
    </source>
</evidence>
<dbReference type="Proteomes" id="UP000242470">
    <property type="component" value="Unassembled WGS sequence"/>
</dbReference>
<dbReference type="AlphaFoldDB" id="A0AAP8PQI7"/>
<feature type="region of interest" description="Disordered" evidence="2">
    <location>
        <begin position="202"/>
        <end position="231"/>
    </location>
</feature>
<accession>A0AAP8PQI7</accession>
<evidence type="ECO:0000259" key="3">
    <source>
        <dbReference type="Pfam" id="PF07261"/>
    </source>
</evidence>
<sequence length="231" mass="27140">MNIEQLKQRPVVLHKSLLDHYSELGINETELVILIKLIYASEQSNKQPSIESLQQGSTLDARDISIIIQNLIQRDLLHLQVKKDEEGKFTEYMDLDPFYEQFNDILTHLDKQNDNEQQQLEFKQLFQQIEQTFGRTLSPYEIETLNHWIDVDQLDFSLIQAALNEAESNDKLSMKYIDRILLNWKKHNVKTVEEAKPIREKFDHKQPKKTQQVTHVPKIDWLNGGDTTDGK</sequence>